<dbReference type="InterPro" id="IPR003726">
    <property type="entry name" value="HCY_dom"/>
</dbReference>
<evidence type="ECO:0000256" key="8">
    <source>
        <dbReference type="ARBA" id="ARBA00022603"/>
    </source>
</evidence>
<evidence type="ECO:0000256" key="19">
    <source>
        <dbReference type="ARBA" id="ARBA00031040"/>
    </source>
</evidence>
<dbReference type="GO" id="GO:0008705">
    <property type="term" value="F:methionine synthase activity"/>
    <property type="evidence" value="ECO:0007669"/>
    <property type="project" value="UniProtKB-UniRule"/>
</dbReference>
<comment type="catalytic activity">
    <reaction evidence="1 21">
        <text>(6S)-5-methyl-5,6,7,8-tetrahydrofolate + L-homocysteine = (6S)-5,6,7,8-tetrahydrofolate + L-methionine</text>
        <dbReference type="Rhea" id="RHEA:11172"/>
        <dbReference type="ChEBI" id="CHEBI:18608"/>
        <dbReference type="ChEBI" id="CHEBI:57453"/>
        <dbReference type="ChEBI" id="CHEBI:57844"/>
        <dbReference type="ChEBI" id="CHEBI:58199"/>
        <dbReference type="EC" id="2.1.1.13"/>
    </reaction>
</comment>
<dbReference type="InterPro" id="IPR036589">
    <property type="entry name" value="HCY_dom_sf"/>
</dbReference>
<evidence type="ECO:0000256" key="16">
    <source>
        <dbReference type="ARBA" id="ARBA00023167"/>
    </source>
</evidence>
<evidence type="ECO:0000313" key="30">
    <source>
        <dbReference type="EMBL" id="CAH6342444.1"/>
    </source>
</evidence>
<evidence type="ECO:0000313" key="31">
    <source>
        <dbReference type="Proteomes" id="UP001158961"/>
    </source>
</evidence>
<dbReference type="GO" id="GO:0005829">
    <property type="term" value="C:cytosol"/>
    <property type="evidence" value="ECO:0007669"/>
    <property type="project" value="TreeGrafter"/>
</dbReference>
<dbReference type="PANTHER" id="PTHR45833:SF1">
    <property type="entry name" value="METHIONINE SYNTHASE"/>
    <property type="match status" value="1"/>
</dbReference>
<dbReference type="SUPFAM" id="SSF51717">
    <property type="entry name" value="Dihydropteroate synthetase-like"/>
    <property type="match status" value="1"/>
</dbReference>
<dbReference type="InterPro" id="IPR004223">
    <property type="entry name" value="VitB12-dep_Met_synth_activ_dom"/>
</dbReference>
<keyword evidence="15 21" id="KW-0862">Zinc</keyword>
<evidence type="ECO:0000256" key="2">
    <source>
        <dbReference type="ARBA" id="ARBA00001947"/>
    </source>
</evidence>
<evidence type="ECO:0000259" key="28">
    <source>
        <dbReference type="PROSITE" id="PS51332"/>
    </source>
</evidence>
<dbReference type="Gene3D" id="3.40.50.280">
    <property type="entry name" value="Cobalamin-binding domain"/>
    <property type="match status" value="1"/>
</dbReference>
<dbReference type="Gene3D" id="3.20.20.20">
    <property type="entry name" value="Dihydropteroate synthase-like"/>
    <property type="match status" value="1"/>
</dbReference>
<keyword evidence="17 21" id="KW-0170">Cobalt</keyword>
<keyword evidence="16 21" id="KW-0486">Methionine biosynthesis</keyword>
<dbReference type="InterPro" id="IPR050554">
    <property type="entry name" value="Met_Synthase/Corrinoid"/>
</dbReference>
<evidence type="ECO:0000256" key="12">
    <source>
        <dbReference type="ARBA" id="ARBA00022691"/>
    </source>
</evidence>
<feature type="binding site" evidence="23">
    <location>
        <begin position="1205"/>
        <end position="1206"/>
    </location>
    <ligand>
        <name>S-adenosyl-L-methionine</name>
        <dbReference type="ChEBI" id="CHEBI:59789"/>
    </ligand>
</feature>
<reference evidence="30" key="1">
    <citation type="submission" date="2022-05" db="EMBL/GenBank/DDBJ databases">
        <authorList>
            <person name="Pothier F. J."/>
        </authorList>
    </citation>
    <scope>NUCLEOTIDE SEQUENCE</scope>
    <source>
        <strain evidence="30">DAPP-PG734</strain>
    </source>
</reference>
<dbReference type="SUPFAM" id="SSF47644">
    <property type="entry name" value="Methionine synthase domain"/>
    <property type="match status" value="1"/>
</dbReference>
<feature type="binding site" evidence="23">
    <location>
        <position position="962"/>
    </location>
    <ligand>
        <name>S-adenosyl-L-methionine</name>
        <dbReference type="ChEBI" id="CHEBI:59789"/>
    </ligand>
</feature>
<comment type="cofactor">
    <cofactor evidence="3 21 22">
        <name>methylcob(III)alamin</name>
        <dbReference type="ChEBI" id="CHEBI:28115"/>
    </cofactor>
</comment>
<dbReference type="InterPro" id="IPR036724">
    <property type="entry name" value="Cobalamin-bd_sf"/>
</dbReference>
<dbReference type="PROSITE" id="PS50974">
    <property type="entry name" value="ADOMET_ACTIVATION"/>
    <property type="match status" value="1"/>
</dbReference>
<feature type="binding site" evidence="23">
    <location>
        <position position="876"/>
    </location>
    <ligand>
        <name>methylcob(III)alamin</name>
        <dbReference type="ChEBI" id="CHEBI:28115"/>
    </ligand>
</feature>
<dbReference type="Gene3D" id="3.10.196.10">
    <property type="entry name" value="Vitamin B12-dependent methionine synthase, activation domain"/>
    <property type="match status" value="1"/>
</dbReference>
<feature type="binding site" evidence="23">
    <location>
        <position position="820"/>
    </location>
    <ligand>
        <name>methylcob(III)alamin</name>
        <dbReference type="ChEBI" id="CHEBI:28115"/>
    </ligand>
</feature>
<feature type="domain" description="Pterin-binding" evidence="26">
    <location>
        <begin position="372"/>
        <end position="633"/>
    </location>
</feature>
<evidence type="ECO:0000256" key="15">
    <source>
        <dbReference type="ARBA" id="ARBA00022833"/>
    </source>
</evidence>
<dbReference type="GO" id="GO:0008270">
    <property type="term" value="F:zinc ion binding"/>
    <property type="evidence" value="ECO:0007669"/>
    <property type="project" value="UniProtKB-UniRule"/>
</dbReference>
<dbReference type="FunFam" id="3.20.20.330:FF:000001">
    <property type="entry name" value="Methionine synthase"/>
    <property type="match status" value="1"/>
</dbReference>
<dbReference type="SUPFAM" id="SSF82282">
    <property type="entry name" value="Homocysteine S-methyltransferase"/>
    <property type="match status" value="1"/>
</dbReference>
<evidence type="ECO:0000256" key="1">
    <source>
        <dbReference type="ARBA" id="ARBA00001700"/>
    </source>
</evidence>
<evidence type="ECO:0000259" key="26">
    <source>
        <dbReference type="PROSITE" id="PS50972"/>
    </source>
</evidence>
<dbReference type="FunFam" id="1.10.1240.10:FF:000001">
    <property type="entry name" value="Methionine synthase"/>
    <property type="match status" value="1"/>
</dbReference>
<dbReference type="Pfam" id="PF02310">
    <property type="entry name" value="B12-binding"/>
    <property type="match status" value="1"/>
</dbReference>
<gene>
    <name evidence="30" type="primary">metH</name>
    <name evidence="30" type="ORF">DAPPPG734_19945</name>
</gene>
<feature type="binding site" evidence="22 24">
    <location>
        <position position="263"/>
    </location>
    <ligand>
        <name>Zn(2+)</name>
        <dbReference type="ChEBI" id="CHEBI:29105"/>
    </ligand>
</feature>
<dbReference type="Gene3D" id="1.10.288.10">
    <property type="entry name" value="Cobalamin-dependent Methionine Synthase, domain 2"/>
    <property type="match status" value="1"/>
</dbReference>
<evidence type="ECO:0000256" key="17">
    <source>
        <dbReference type="ARBA" id="ARBA00023285"/>
    </source>
</evidence>
<dbReference type="PIRSF" id="PIRSF000381">
    <property type="entry name" value="MetH"/>
    <property type="match status" value="1"/>
</dbReference>
<evidence type="ECO:0000256" key="4">
    <source>
        <dbReference type="ARBA" id="ARBA00005178"/>
    </source>
</evidence>
<dbReference type="InterPro" id="IPR033706">
    <property type="entry name" value="Met_synthase_B12-bd"/>
</dbReference>
<dbReference type="NCBIfam" id="TIGR02082">
    <property type="entry name" value="metH"/>
    <property type="match status" value="1"/>
</dbReference>
<keyword evidence="9 21" id="KW-0028">Amino-acid biosynthesis</keyword>
<dbReference type="Proteomes" id="UP001158961">
    <property type="component" value="Chromosome"/>
</dbReference>
<feature type="binding site" evidence="23">
    <location>
        <position position="824"/>
    </location>
    <ligand>
        <name>methylcob(III)alamin</name>
        <dbReference type="ChEBI" id="CHEBI:28115"/>
    </ligand>
</feature>
<dbReference type="PANTHER" id="PTHR45833">
    <property type="entry name" value="METHIONINE SYNTHASE"/>
    <property type="match status" value="1"/>
</dbReference>
<evidence type="ECO:0000256" key="22">
    <source>
        <dbReference type="PIRSR" id="PIRSR000381-1"/>
    </source>
</evidence>
<keyword evidence="11 21" id="KW-0808">Transferase</keyword>
<dbReference type="Pfam" id="PF00809">
    <property type="entry name" value="Pterin_bind"/>
    <property type="match status" value="1"/>
</dbReference>
<evidence type="ECO:0000259" key="25">
    <source>
        <dbReference type="PROSITE" id="PS50970"/>
    </source>
</evidence>
<feature type="binding site" evidence="22 24">
    <location>
        <position position="327"/>
    </location>
    <ligand>
        <name>Zn(2+)</name>
        <dbReference type="ChEBI" id="CHEBI:29105"/>
    </ligand>
</feature>
<dbReference type="PROSITE" id="PS50970">
    <property type="entry name" value="HCY"/>
    <property type="match status" value="1"/>
</dbReference>
<feature type="binding site" evidence="23">
    <location>
        <begin position="772"/>
        <end position="776"/>
    </location>
    <ligand>
        <name>methylcob(III)alamin</name>
        <dbReference type="ChEBI" id="CHEBI:28115"/>
    </ligand>
</feature>
<dbReference type="InterPro" id="IPR003759">
    <property type="entry name" value="Cbl-bd_cap"/>
</dbReference>
<keyword evidence="12 21" id="KW-0949">S-adenosyl-L-methionine</keyword>
<evidence type="ECO:0000259" key="29">
    <source>
        <dbReference type="PROSITE" id="PS51337"/>
    </source>
</evidence>
<keyword evidence="10 21" id="KW-0846">Cobalamin</keyword>
<evidence type="ECO:0000256" key="10">
    <source>
        <dbReference type="ARBA" id="ARBA00022628"/>
    </source>
</evidence>
<dbReference type="InterPro" id="IPR011822">
    <property type="entry name" value="MetH"/>
</dbReference>
<dbReference type="PROSITE" id="PS51337">
    <property type="entry name" value="B12_BINDING_NTER"/>
    <property type="match status" value="1"/>
</dbReference>
<keyword evidence="13 21" id="KW-0479">Metal-binding</keyword>
<evidence type="ECO:0000256" key="23">
    <source>
        <dbReference type="PIRSR" id="PIRSR000381-2"/>
    </source>
</evidence>
<dbReference type="PROSITE" id="PS50972">
    <property type="entry name" value="PTERIN_BINDING"/>
    <property type="match status" value="1"/>
</dbReference>
<dbReference type="PROSITE" id="PS51332">
    <property type="entry name" value="B12_BINDING"/>
    <property type="match status" value="1"/>
</dbReference>
<dbReference type="InterPro" id="IPR036594">
    <property type="entry name" value="Meth_synthase_dom"/>
</dbReference>
<dbReference type="InterPro" id="IPR006158">
    <property type="entry name" value="Cobalamin-bd"/>
</dbReference>
<dbReference type="SUPFAM" id="SSF52242">
    <property type="entry name" value="Cobalamin (vitamin B12)-binding domain"/>
    <property type="match status" value="1"/>
</dbReference>
<evidence type="ECO:0000256" key="18">
    <source>
        <dbReference type="ARBA" id="ARBA00025552"/>
    </source>
</evidence>
<dbReference type="NCBIfam" id="NF007024">
    <property type="entry name" value="PRK09490.1"/>
    <property type="match status" value="1"/>
</dbReference>
<dbReference type="Gene3D" id="1.10.1240.10">
    <property type="entry name" value="Methionine synthase domain"/>
    <property type="match status" value="1"/>
</dbReference>
<name>A0AAN2FIY1_ENTAG</name>
<feature type="binding site" evidence="23">
    <location>
        <position position="1150"/>
    </location>
    <ligand>
        <name>S-adenosyl-L-methionine</name>
        <dbReference type="ChEBI" id="CHEBI:59789"/>
    </ligand>
</feature>
<dbReference type="Gene3D" id="3.20.20.330">
    <property type="entry name" value="Homocysteine-binding-like domain"/>
    <property type="match status" value="1"/>
</dbReference>
<dbReference type="Pfam" id="PF02965">
    <property type="entry name" value="Met_synt_B12"/>
    <property type="match status" value="1"/>
</dbReference>
<dbReference type="SUPFAM" id="SSF56507">
    <property type="entry name" value="Methionine synthase activation domain-like"/>
    <property type="match status" value="1"/>
</dbReference>
<dbReference type="FunFam" id="3.40.50.280:FF:000001">
    <property type="entry name" value="Methionine synthase"/>
    <property type="match status" value="1"/>
</dbReference>
<accession>A0AAN2FIY1</accession>
<feature type="binding site" evidence="22 24">
    <location>
        <position position="326"/>
    </location>
    <ligand>
        <name>Zn(2+)</name>
        <dbReference type="ChEBI" id="CHEBI:29105"/>
    </ligand>
</feature>
<comment type="function">
    <text evidence="18 21">Catalyzes the transfer of a methyl group from methyl-cobalamin to homocysteine, yielding enzyme-bound cob(I)alamin and methionine. Subsequently, remethylates the cofactor using methyltetrahydrofolate.</text>
</comment>
<organism evidence="30 31">
    <name type="scientific">Enterobacter agglomerans</name>
    <name type="common">Erwinia herbicola</name>
    <name type="synonym">Pantoea agglomerans</name>
    <dbReference type="NCBI Taxonomy" id="549"/>
    <lineage>
        <taxon>Bacteria</taxon>
        <taxon>Pseudomonadati</taxon>
        <taxon>Pseudomonadota</taxon>
        <taxon>Gammaproteobacteria</taxon>
        <taxon>Enterobacterales</taxon>
        <taxon>Erwiniaceae</taxon>
        <taxon>Pantoea</taxon>
        <taxon>Pantoea agglomerans group</taxon>
    </lineage>
</organism>
<dbReference type="FunFam" id="3.20.20.20:FF:000002">
    <property type="entry name" value="Methionine synthase"/>
    <property type="match status" value="1"/>
</dbReference>
<dbReference type="Pfam" id="PF02574">
    <property type="entry name" value="S-methyl_trans"/>
    <property type="match status" value="1"/>
</dbReference>
<comment type="domain">
    <text evidence="21">Modular enzyme with four functionally distinct domains. The isolated Hcy-binding domain catalyzes methyl transfer from free methylcobalamin to homocysteine. The Hcy-binding domain in association with the pterin-binding domain catalyzes the methylation of cob(I)alamin by methyltetrahydrofolate and the methylation of homocysteine. The B12-binding domain binds the cofactor. The AdoMet activation domain binds S-adenosyl-L-methionine. Under aerobic conditions cob(I)alamin can be converted to inactive cob(II)alamin. Reductive methylation by S-adenosyl-L-methionine and flavodoxin regenerates methylcobalamin.</text>
</comment>
<dbReference type="GO" id="GO:0046653">
    <property type="term" value="P:tetrahydrofolate metabolic process"/>
    <property type="evidence" value="ECO:0007669"/>
    <property type="project" value="TreeGrafter"/>
</dbReference>
<evidence type="ECO:0000256" key="7">
    <source>
        <dbReference type="ARBA" id="ARBA00013998"/>
    </source>
</evidence>
<comment type="cofactor">
    <cofactor evidence="2 21 24">
        <name>Zn(2+)</name>
        <dbReference type="ChEBI" id="CHEBI:29105"/>
    </cofactor>
</comment>
<evidence type="ECO:0000256" key="14">
    <source>
        <dbReference type="ARBA" id="ARBA00022737"/>
    </source>
</evidence>
<dbReference type="CDD" id="cd00740">
    <property type="entry name" value="MeTr"/>
    <property type="match status" value="1"/>
</dbReference>
<evidence type="ECO:0000256" key="13">
    <source>
        <dbReference type="ARBA" id="ARBA00022723"/>
    </source>
</evidence>
<evidence type="ECO:0000256" key="20">
    <source>
        <dbReference type="NCBIfam" id="TIGR02082"/>
    </source>
</evidence>
<evidence type="ECO:0000256" key="9">
    <source>
        <dbReference type="ARBA" id="ARBA00022605"/>
    </source>
</evidence>
<feature type="binding site" description="axial binding residue" evidence="22">
    <location>
        <position position="775"/>
    </location>
    <ligand>
        <name>methylcob(III)alamin</name>
        <dbReference type="ChEBI" id="CHEBI:28115"/>
    </ligand>
    <ligandPart>
        <name>Co</name>
        <dbReference type="ChEBI" id="CHEBI:27638"/>
    </ligandPart>
</feature>
<keyword evidence="14" id="KW-0677">Repeat</keyword>
<feature type="binding site" evidence="23">
    <location>
        <position position="710"/>
    </location>
    <ligand>
        <name>methylcob(III)alamin</name>
        <dbReference type="ChEBI" id="CHEBI:28115"/>
    </ligand>
</feature>
<comment type="similarity">
    <text evidence="5">Belongs to the vitamin-B12 dependent methionine synthase family.</text>
</comment>
<dbReference type="GO" id="GO:0050667">
    <property type="term" value="P:homocysteine metabolic process"/>
    <property type="evidence" value="ECO:0007669"/>
    <property type="project" value="TreeGrafter"/>
</dbReference>
<evidence type="ECO:0000259" key="27">
    <source>
        <dbReference type="PROSITE" id="PS50974"/>
    </source>
</evidence>
<dbReference type="InterPro" id="IPR037010">
    <property type="entry name" value="VitB12-dep_Met_synth_activ_sf"/>
</dbReference>
<dbReference type="GO" id="GO:0031419">
    <property type="term" value="F:cobalamin binding"/>
    <property type="evidence" value="ECO:0007669"/>
    <property type="project" value="UniProtKB-UniRule"/>
</dbReference>
<dbReference type="InterPro" id="IPR000489">
    <property type="entry name" value="Pterin-binding_dom"/>
</dbReference>
<dbReference type="InterPro" id="IPR011005">
    <property type="entry name" value="Dihydropteroate_synth-like_sf"/>
</dbReference>
<feature type="domain" description="AdoMet activation" evidence="27">
    <location>
        <begin position="913"/>
        <end position="1243"/>
    </location>
</feature>
<proteinExistence type="inferred from homology"/>
<dbReference type="EC" id="2.1.1.13" evidence="6 20"/>
<dbReference type="GO" id="GO:0032259">
    <property type="term" value="P:methylation"/>
    <property type="evidence" value="ECO:0007669"/>
    <property type="project" value="UniProtKB-KW"/>
</dbReference>
<dbReference type="AlphaFoldDB" id="A0AAN2FIY1"/>
<feature type="domain" description="B12-binding" evidence="28">
    <location>
        <begin position="762"/>
        <end position="897"/>
    </location>
</feature>
<sequence>MKNGLFRQQTDVNGATVSNKIDALKQQLAQRIMVLDGGMGTMIQSYKLEEEDYRGSRFADWPCDLKGNNDLLVLSKPAVIREIHDAYLAAGADILETNTFNATSIAMADYQMESLSAEINFEAARLARACADVWTAKTPDRPRYVAGVLGPTNRTCSISPDVNDPAYRNVTFNQLVEAYRESTRALVEGGSDIIMIETVFDTLNAKAAVYAVQTEMEALGVALPLMISGTITDASGRTLSGQTTEAFYNSLRHAEPLSFGLNCALGPDELRQYVAELSRIAEGYVTAHPNAGLPNAFGEYDLDAEVMAQQVGEWATAGFLNIIGGCCGTTPQHIAAMVAAVEGVAPRQLPTIPVACRLSGLEPLNITAESLFVNVGERTNVTGSAKFKRLIKEEKYNEALEVALQQVQSGAQIIDINMDEGMLDAEAAMVRFLNLIAGEPDIARVPIMIDSSKWEVIEKGLQCIQGKGIVNSISMKEGEAAFIHHARQVRRYGAAMVVMAFDEVGQADTRARKIEICRRAYRILTEQVGFPPEDIIFDPNIFAVATGIDEHNNYAMDFIGACEDIKRELPHAMISGGVSNVSFSFRGNDPVREAIHAVFLYYAIRKGMDMGIVNAGQLAIYDDLPAELREAVEDVILNRRDDGTERLLALAEKYRGGKSDGSQEKQLAEWRSWDVVKRLEYSLVKGITEFIEQDTEEARQQVPRPIEVIEGPLMSGMNVVGDLFGEGKMFLPQVVKSARVMKQAVAYLEPFIEASKEAGRSNGKIVLATVKGDVHDIGKNIVGVVLQCNNYEIIDLGVMVPGEKILKTAREVNADIIGLSGLITPSLDEMVNMAKEMERQGFTLPLLIGGATTSKAHIAVKIEQHYSGPTVYVQNASRTVGVVSSLLSATLKEDFVARTRKEYETVRIQHARKKPRTPPVSLQAARDNATSIDWESYTPPVPHRPGVSQVEASIETLRNYIDWTPFFMTWSLAGKYPRIMEDEVVGEEAQRLFADANAMLDRLSQQSLLKPRGVVGIFPANRVGDDIHLYSDERRDEILCVSHHLRQQTEKTDFANYCLADFVAPKSSGKADYLGAFAVTGGLEEDALAEAYDRQHDDYNKIMVKALADRLAEAFAEYLHERVRKVIWGFAPNENLSNEELIRENYQGIRPAPGYPACPEHTEKAAIWRLLAVEQQTGMKLTESFAMWPGASVSGWYFSHPDSRYFAVAQIQRDQVEDYAARKGMSVTEVERWLAPNLGYDAD</sequence>
<evidence type="ECO:0000256" key="3">
    <source>
        <dbReference type="ARBA" id="ARBA00001956"/>
    </source>
</evidence>
<evidence type="ECO:0000256" key="24">
    <source>
        <dbReference type="PROSITE-ProRule" id="PRU00333"/>
    </source>
</evidence>
<keyword evidence="8 21" id="KW-0489">Methyltransferase</keyword>
<protein>
    <recommendedName>
        <fullName evidence="7 20">Methionine synthase</fullName>
        <ecNumber evidence="6 20">2.1.1.13</ecNumber>
    </recommendedName>
    <alternativeName>
        <fullName evidence="19 21">5-methyltetrahydrofolate--homocysteine methyltransferase</fullName>
    </alternativeName>
</protein>
<evidence type="ECO:0000256" key="11">
    <source>
        <dbReference type="ARBA" id="ARBA00022679"/>
    </source>
</evidence>
<dbReference type="SMART" id="SM01018">
    <property type="entry name" value="B12-binding_2"/>
    <property type="match status" value="1"/>
</dbReference>
<dbReference type="EMBL" id="OW970315">
    <property type="protein sequence ID" value="CAH6342444.1"/>
    <property type="molecule type" value="Genomic_DNA"/>
</dbReference>
<evidence type="ECO:0000256" key="5">
    <source>
        <dbReference type="ARBA" id="ARBA00010398"/>
    </source>
</evidence>
<evidence type="ECO:0000256" key="21">
    <source>
        <dbReference type="PIRNR" id="PIRNR000381"/>
    </source>
</evidence>
<comment type="pathway">
    <text evidence="4 21">Amino-acid biosynthesis; L-methionine biosynthesis via de novo pathway; L-methionine from L-homocysteine (MetH route): step 1/1.</text>
</comment>
<feature type="domain" description="Hcy-binding" evidence="25">
    <location>
        <begin position="21"/>
        <end position="341"/>
    </location>
</feature>
<evidence type="ECO:0000256" key="6">
    <source>
        <dbReference type="ARBA" id="ARBA00012032"/>
    </source>
</evidence>
<dbReference type="CDD" id="cd02069">
    <property type="entry name" value="methionine_synthase_B12_BD"/>
    <property type="match status" value="1"/>
</dbReference>
<feature type="domain" description="B12-binding N-terminal" evidence="29">
    <location>
        <begin position="666"/>
        <end position="760"/>
    </location>
</feature>
<dbReference type="Pfam" id="PF02607">
    <property type="entry name" value="B12-binding_2"/>
    <property type="match status" value="1"/>
</dbReference>